<feature type="region of interest" description="Disordered" evidence="1">
    <location>
        <begin position="363"/>
        <end position="387"/>
    </location>
</feature>
<organism evidence="4">
    <name type="scientific">Arabidopsis thaliana</name>
    <name type="common">Mouse-ear cress</name>
    <dbReference type="NCBI Taxonomy" id="3702"/>
    <lineage>
        <taxon>Eukaryota</taxon>
        <taxon>Viridiplantae</taxon>
        <taxon>Streptophyta</taxon>
        <taxon>Embryophyta</taxon>
        <taxon>Tracheophyta</taxon>
        <taxon>Spermatophyta</taxon>
        <taxon>Magnoliopsida</taxon>
        <taxon>eudicotyledons</taxon>
        <taxon>Gunneridae</taxon>
        <taxon>Pentapetalae</taxon>
        <taxon>rosids</taxon>
        <taxon>malvids</taxon>
        <taxon>Brassicales</taxon>
        <taxon>Brassicaceae</taxon>
        <taxon>Camelineae</taxon>
        <taxon>Arabidopsis</taxon>
    </lineage>
</organism>
<reference key="3">
    <citation type="journal article" date="1999" name="Nature">
        <title>Sequence and analysis of chromosome 4 of the plant Arabidopsis thaliana.</title>
        <authorList>
            <consortium name="EU"/>
            <consortium name="CSHL and WU Arabidopsis Sequencing Project"/>
            <person name="Mayer K."/>
            <person name="Schuller C."/>
            <person name="Wambutt R."/>
            <person name="Murphy G."/>
            <person name="Volckaert G."/>
            <person name="Pohl T."/>
            <person name="Dusterhoft A."/>
            <person name="Stiekema W."/>
            <person name="Entian K.D."/>
            <person name="Terryn N."/>
            <person name="Harris B."/>
            <person name="Ansorge W."/>
            <person name="Brandt P."/>
            <person name="Grivell L."/>
            <person name="Rieger M."/>
            <person name="Weichselgartner M."/>
            <person name="de Simone V."/>
            <person name="Obermaier B."/>
            <person name="Mache R."/>
            <person name="Muller M."/>
            <person name="Kreis M."/>
            <person name="Delseny M."/>
            <person name="Puigdomenech P."/>
            <person name="Watson M."/>
            <person name="Schmidtheini T."/>
            <person name="Reichert B."/>
            <person name="Portatelle D."/>
            <person name="Perez-Alonso M."/>
            <person name="Boutry M."/>
            <person name="Bancroft I."/>
            <person name="Vos P."/>
            <person name="Hoheisel J."/>
            <person name="Zimmermann W."/>
            <person name="Wedler H."/>
            <person name="Ridley P."/>
            <person name="Langham S.A."/>
            <person name="McCullagh B."/>
            <person name="Bilham L."/>
            <person name="Robben J."/>
            <person name="Van der Schueren J."/>
            <person name="Grymonprez B."/>
            <person name="Chuang Y.J."/>
            <person name="Vandenbussche F."/>
            <person name="Braeken M."/>
            <person name="Weltjens I."/>
            <person name="Voet M."/>
            <person name="Bastiaens I."/>
            <person name="Aert R."/>
            <person name="Defoor E."/>
            <person name="Weitzenegger T."/>
            <person name="Bothe G."/>
            <person name="Ramsperger U."/>
            <person name="Hilbert H."/>
            <person name="Braun M."/>
            <person name="Holzer E."/>
            <person name="Brandt A."/>
            <person name="Peters S."/>
            <person name="van Staveren M."/>
            <person name="Dirske W."/>
            <person name="Mooijman P."/>
            <person name="Klein Lankhorst R."/>
            <person name="Rose M."/>
            <person name="Hauf J."/>
            <person name="Kotter P."/>
            <person name="Berneiser S."/>
            <person name="Hempel S."/>
            <person name="Feldpausch M."/>
            <person name="Lamberth S."/>
            <person name="Van den Daele H."/>
            <person name="De Keyser A."/>
            <person name="Buysshaert C."/>
            <person name="Gielen J."/>
            <person name="Villarroel R."/>
            <person name="De Clercq R."/>
            <person name="Van Montagu M."/>
            <person name="Rogers J."/>
            <person name="Cronin A."/>
            <person name="Quail M."/>
            <person name="Bray-Allen S."/>
            <person name="Clark L."/>
            <person name="Doggett J."/>
            <person name="Hall S."/>
            <person name="Kay M."/>
            <person name="Lennard N."/>
            <person name="McLay K."/>
            <person name="Mayes R."/>
            <person name="Pettett A."/>
            <person name="Rajandream M.A."/>
            <person name="Lyne M."/>
            <person name="Benes V."/>
            <person name="Rechmann S."/>
            <person name="Borkova D."/>
            <person name="Blocker H."/>
            <person name="Scharfe M."/>
            <person name="Grimm M."/>
            <person name="Lohnert T.H."/>
            <person name="Dose S."/>
            <person name="de Haan M."/>
            <person name="Maarse A."/>
            <person name="Schafer M."/>
            <person name="Muller-Auer S."/>
            <person name="Gabel C."/>
            <person name="Fuchs M."/>
            <person name="Fartmann B."/>
            <person name="Granderath K."/>
            <person name="Dauner D."/>
            <person name="Herzl A."/>
            <person name="Neumann S."/>
            <person name="Argiriou A."/>
            <person name="Vitale D."/>
            <person name="Liguori R."/>
            <person name="Piravandi E."/>
            <person name="Massenet O."/>
            <person name="Quigley F."/>
            <person name="Clabauld G."/>
            <person name="Mundlein A."/>
            <person name="Felber R."/>
            <person name="Schnabl S."/>
            <person name="Hiller R."/>
            <person name="Schmidt W."/>
            <person name="Lecharny A."/>
            <person name="Aubourg S."/>
            <person name="Chefdor F."/>
            <person name="Cooke R."/>
            <person name="Berger C."/>
            <person name="Montfort A."/>
            <person name="Casacuberta E."/>
            <person name="Gibbons T."/>
            <person name="Weber N."/>
            <person name="Vandenbol M."/>
            <person name="Bargues M."/>
            <person name="Terol J."/>
            <person name="Torres A."/>
            <person name="Perez-Perez A."/>
            <person name="Purnelle B."/>
            <person name="Bent E."/>
            <person name="Johnson S."/>
            <person name="Tacon D."/>
            <person name="Jesse T."/>
            <person name="Heijnen L."/>
            <person name="Schwarz S."/>
            <person name="Scholler P."/>
            <person name="Heber S."/>
            <person name="Francs P."/>
            <person name="Bielke C."/>
            <person name="Frishman D."/>
            <person name="Haase D."/>
            <person name="Lemcke K."/>
            <person name="Mewes H.W."/>
            <person name="Stocker S."/>
            <person name="Zaccaria P."/>
            <person name="Bevan M."/>
            <person name="Wilson R.K."/>
            <person name="de la Bastide M."/>
            <person name="Habermann K."/>
            <person name="Parnell L."/>
            <person name="Dedhia N."/>
            <person name="Gnoj L."/>
            <person name="Schutz K."/>
            <person name="Huang E."/>
            <person name="Spiegel L."/>
            <person name="Sehkon M."/>
            <person name="Murray J."/>
            <person name="Sheet P."/>
            <person name="Cordes M."/>
            <person name="Abu-Threideh J."/>
            <person name="Stoneking T."/>
            <person name="Kalicki J."/>
            <person name="Graves T."/>
            <person name="Harmon G."/>
            <person name="Edwards J."/>
            <person name="Latreille P."/>
            <person name="Courtney L."/>
            <person name="Cloud J."/>
            <person name="Abbott A."/>
            <person name="Scott K."/>
            <person name="Johnson D."/>
            <person name="Minx P."/>
            <person name="Bentley D."/>
            <person name="Fulton B."/>
            <person name="Miller N."/>
            <person name="Greco T."/>
            <person name="Kemp K."/>
            <person name="Kramer J."/>
            <person name="Fulton L."/>
            <person name="Mardis E."/>
            <person name="Dante M."/>
            <person name="Pepin K."/>
            <person name="Hillier L."/>
            <person name="Nelson J."/>
            <person name="Spieth J."/>
            <person name="Ryan E."/>
            <person name="Andrews S."/>
            <person name="Geisel C."/>
            <person name="Layman D."/>
            <person name="Du H."/>
            <person name="Ali J."/>
            <person name="Berghoff A."/>
            <person name="Jones K."/>
            <person name="Drone K."/>
            <person name="Cotton M."/>
            <person name="Joshu C."/>
            <person name="Antonoiu B."/>
            <person name="Zidanic M."/>
            <person name="Strong C."/>
            <person name="Sun H."/>
            <person name="Lamar B."/>
            <person name="Yordan C."/>
            <person name="Ma P."/>
            <person name="Zhong J."/>
            <person name="Preston R."/>
            <person name="Vil D."/>
            <person name="Shekher M."/>
            <person name="Matero A."/>
            <person name="Shah R."/>
            <person name="Swaby I.K."/>
            <person name="O'Shaughnessy A."/>
            <person name="Rodriguez M."/>
            <person name="Hoffmann J."/>
            <person name="Till S."/>
            <person name="Granat S."/>
            <person name="Shohdy N."/>
            <person name="Hasegawa A."/>
            <person name="Hameed A."/>
            <person name="Lodhi M."/>
            <person name="Johnson A."/>
            <person name="Chen E."/>
            <person name="Marra M."/>
            <person name="Martienssen R."/>
            <person name="McCombie W.R."/>
        </authorList>
    </citation>
    <scope>NUCLEOTIDE SEQUENCE [LARGE SCALE GENOMIC DNA]</scope>
    <source>
        <strain>cv. Columbia</strain>
    </source>
</reference>
<reference evidence="4" key="4">
    <citation type="submission" date="1999-06" db="EMBL/GenBank/DDBJ databases">
        <authorList>
            <person name="EU Arabidopsis sequencing project"/>
        </authorList>
    </citation>
    <scope>NUCLEOTIDE SEQUENCE</scope>
</reference>
<dbReference type="InterPro" id="IPR036691">
    <property type="entry name" value="Endo/exonu/phosph_ase_sf"/>
</dbReference>
<evidence type="ECO:0000313" key="4">
    <source>
        <dbReference type="EMBL" id="CAB10338.1"/>
    </source>
</evidence>
<dbReference type="PANTHER" id="PTHR31286:SF99">
    <property type="entry name" value="DUF4283 DOMAIN-CONTAINING PROTEIN"/>
    <property type="match status" value="1"/>
</dbReference>
<evidence type="ECO:0000313" key="5">
    <source>
        <dbReference type="EMBL" id="CAB78602.1"/>
    </source>
</evidence>
<dbReference type="InterPro" id="IPR025558">
    <property type="entry name" value="DUF4283"/>
</dbReference>
<reference key="2">
    <citation type="journal article" date="1998" name="Nature">
        <title>Analysis of 1.9 Mb of contiguous sequence from chromosome 4 of Arabidopsis thaliana.</title>
        <authorList>
            <person name="Bevan M."/>
            <person name="Bancroft I."/>
            <person name="Bent E."/>
            <person name="Love K."/>
            <person name="Goodman H.M."/>
            <person name="Dean C."/>
            <person name="Bergkamp R."/>
            <person name="Dirkse W."/>
            <person name="van Staveren M."/>
            <person name="Stiekema W."/>
            <person name="Drost L."/>
            <person name="Ridley P."/>
            <person name="Hudson S.-A."/>
            <person name="Patel K."/>
            <person name="Murphy G."/>
            <person name="Piffanelli P."/>
            <person name="Wedler H."/>
            <person name="Wedler E."/>
            <person name="Wambutt R."/>
            <person name="Weitzenegger T."/>
            <person name="Pohl T."/>
            <person name="Terryn N."/>
            <person name="Gielen J."/>
            <person name="Villarroel R."/>
            <person name="De Clercq R."/>
            <person name="van Montagu M."/>
            <person name="Lecharny A."/>
            <person name="Aubourg S."/>
            <person name="Gy I."/>
            <person name="Kreis M."/>
            <person name="Lao N."/>
            <person name="Kavanagh T."/>
            <person name="Hempel S."/>
            <person name="Kotter P."/>
            <person name="Entian K.-D."/>
            <person name="Rieger M."/>
            <person name="Schaefer M."/>
            <person name="Funk B."/>
            <person name="Mueller-Auer S."/>
            <person name="Silvey M."/>
            <person name="James R."/>
            <person name="Monfort A."/>
            <person name="Pons A."/>
            <person name="Puigdomenech P."/>
            <person name="Douka A."/>
            <person name="Voukelatou E."/>
            <person name="Milioni D."/>
            <person name="Hatzopoulos P."/>
            <person name="Piravandi E."/>
            <person name="Obermaier B."/>
            <person name="Hilbert H."/>
            <person name="Duesterhoeft A."/>
            <person name="Moores T."/>
            <person name="Jones J.D.G."/>
            <person name="Eneva T."/>
            <person name="Palme K."/>
            <person name="Benes V."/>
            <person name="Rechmann S."/>
            <person name="Ansorge W."/>
            <person name="Cooke R."/>
            <person name="Berger C."/>
            <person name="Delseny M."/>
            <person name="Voet M."/>
            <person name="Volckaert G."/>
            <person name="Mewes H.-W."/>
            <person name="Klosterman S."/>
            <person name="Schueller C."/>
            <person name="Chalwatzis N."/>
        </authorList>
    </citation>
    <scope>NUCLEOTIDE SEQUENCE [LARGE SCALE GENOMIC DNA]</scope>
    <source>
        <strain>cv. Columbia</strain>
    </source>
</reference>
<dbReference type="AlphaFoldDB" id="O23411"/>
<reference evidence="4" key="1">
    <citation type="submission" date="1997-07" db="EMBL/GenBank/DDBJ databases">
        <authorList>
            <person name="Bevan M."/>
            <person name="Stiekema W."/>
            <person name="Murphy G."/>
            <person name="Wambutt R."/>
            <person name="Pohl T."/>
            <person name="Terryn N."/>
            <person name="Kreis M."/>
            <person name="Kavanagh T."/>
            <person name="Entian K.D."/>
            <person name="Rieger M."/>
            <person name="James R."/>
            <person name="Puigdomenech P."/>
            <person name="Hatzopoulos P."/>
            <person name="Obermaier B."/>
            <person name="Duesterhoft A."/>
            <person name="Jones J."/>
            <person name="Palme K."/>
            <person name="Ansorge W."/>
            <person name="Delseny M."/>
            <person name="Bancroft I."/>
            <person name="Mewes H.W."/>
            <person name="Schueller C."/>
            <person name="Chalwatzis N."/>
        </authorList>
    </citation>
    <scope>NUCLEOTIDE SEQUENCE</scope>
</reference>
<feature type="region of interest" description="Disordered" evidence="1">
    <location>
        <begin position="276"/>
        <end position="327"/>
    </location>
</feature>
<dbReference type="InterPro" id="IPR005135">
    <property type="entry name" value="Endo/exonuclease/phosphatase"/>
</dbReference>
<dbReference type="ExpressionAtlas" id="O23411">
    <property type="expression patterns" value="differential"/>
</dbReference>
<dbReference type="GO" id="GO:0003824">
    <property type="term" value="F:catalytic activity"/>
    <property type="evidence" value="ECO:0007669"/>
    <property type="project" value="InterPro"/>
</dbReference>
<feature type="domain" description="Endonuclease/exonuclease/phosphatase" evidence="2">
    <location>
        <begin position="512"/>
        <end position="648"/>
    </location>
</feature>
<dbReference type="EMBL" id="Z97339">
    <property type="protein sequence ID" value="CAB10338.1"/>
    <property type="molecule type" value="Genomic_DNA"/>
</dbReference>
<dbReference type="Pfam" id="PF14111">
    <property type="entry name" value="DUF4283"/>
    <property type="match status" value="1"/>
</dbReference>
<gene>
    <name evidence="4" type="primary">dl3840c</name>
    <name evidence="5" type="ordered locus">At4g15600</name>
</gene>
<dbReference type="Gene3D" id="3.60.10.10">
    <property type="entry name" value="Endonuclease/exonuclease/phosphatase"/>
    <property type="match status" value="1"/>
</dbReference>
<feature type="compositionally biased region" description="Polar residues" evidence="1">
    <location>
        <begin position="373"/>
        <end position="387"/>
    </location>
</feature>
<name>O23411_ARATH</name>
<accession>O23411</accession>
<evidence type="ECO:0000259" key="3">
    <source>
        <dbReference type="Pfam" id="PF14111"/>
    </source>
</evidence>
<feature type="domain" description="DUF4283" evidence="3">
    <location>
        <begin position="89"/>
        <end position="171"/>
    </location>
</feature>
<evidence type="ECO:0000256" key="1">
    <source>
        <dbReference type="SAM" id="MobiDB-lite"/>
    </source>
</evidence>
<dbReference type="SUPFAM" id="SSF56219">
    <property type="entry name" value="DNase I-like"/>
    <property type="match status" value="1"/>
</dbReference>
<proteinExistence type="predicted"/>
<feature type="compositionally biased region" description="Basic and acidic residues" evidence="1">
    <location>
        <begin position="363"/>
        <end position="372"/>
    </location>
</feature>
<dbReference type="PANTHER" id="PTHR31286">
    <property type="entry name" value="GLYCINE-RICH CELL WALL STRUCTURAL PROTEIN 1.8-LIKE"/>
    <property type="match status" value="1"/>
</dbReference>
<protein>
    <submittedName>
        <fullName evidence="5">Uncharacterized protein AT4g15600</fullName>
    </submittedName>
    <submittedName>
        <fullName evidence="4">Uncharacterized protein dl3840c</fullName>
    </submittedName>
</protein>
<feature type="region of interest" description="Disordered" evidence="1">
    <location>
        <begin position="1"/>
        <end position="28"/>
    </location>
</feature>
<dbReference type="EMBL" id="AL161542">
    <property type="protein sequence ID" value="CAB78602.1"/>
    <property type="molecule type" value="Genomic_DNA"/>
</dbReference>
<dbReference type="InterPro" id="IPR040256">
    <property type="entry name" value="At4g02000-like"/>
</dbReference>
<feature type="compositionally biased region" description="Polar residues" evidence="1">
    <location>
        <begin position="291"/>
        <end position="300"/>
    </location>
</feature>
<evidence type="ECO:0000259" key="2">
    <source>
        <dbReference type="Pfam" id="PF03372"/>
    </source>
</evidence>
<dbReference type="PIR" id="H71420">
    <property type="entry name" value="H71420"/>
</dbReference>
<sequence>MGSPSRHGGLRSEIRDEEIEEDGQPPGLQRVDIKSFVETVRGSGGGGVPVPESVLDDDFVRSRMRLEFPDGVDGEPVITIEKEVLDAMNGLYKQCMLVKILGRHTTIEVLSRKLRDLWRPTGGMSVLDLPRQFFMVRFEVEEDYMMALTGGPWRVLGSILMVQAWSPEFNPLRDVIETTPVWVRVANLPVTFYHNEILLGIAAGLGKPIKVDLTTLRKERGRFARVCVEVNLKNPLKGTLVVNGERYFVSYEGLQTICSLCGIYGHTVNNCPMGRTTQGSQRSEQGMEIVSSASTQNQDGFTEVRRARNRTQGPKLVFSAGGSLDKPNVERLQNEGSTPLAVANSFGGLAELTDRVEVDRQVGVGEVDKENVRPQNGGNQNRSGEQSLVIQKNRKGAPATGGVRTVELDKRVGGSKLGKHYVARGRISKSLAPGRGLVYGPTRGDLGGVSPGKRLRVEHVSVGRDGGVFTNGSEPSVGASLLQVNDPPSSLGDGVSAEVFRVIHIFMMNCLLWNCRGPNKPIFRRSIRYVLKKFDTDVLALFETHAGGDRAGRICQRLGFENQFRVDAVGQSSGLWLLWRSSVGNVEIVSSTSQFIHAKILTGLESVHLVVVYAAPSVSRRSGLWNELREAVSGLDGPLIIGGDFNTILRVDERT</sequence>
<dbReference type="Pfam" id="PF03372">
    <property type="entry name" value="Exo_endo_phos"/>
    <property type="match status" value="1"/>
</dbReference>